<protein>
    <submittedName>
        <fullName evidence="2">Uncharacterized protein</fullName>
    </submittedName>
</protein>
<dbReference type="AlphaFoldDB" id="A0A974DHE2"/>
<evidence type="ECO:0000313" key="3">
    <source>
        <dbReference type="Proteomes" id="UP000694892"/>
    </source>
</evidence>
<feature type="compositionally biased region" description="Low complexity" evidence="1">
    <location>
        <begin position="106"/>
        <end position="125"/>
    </location>
</feature>
<sequence>MACADITAMLEALRQQAEKNGSAWLRDQLGSIGNPQDTDVGPLHRPHRRCRPPACLSPEASGKQRRTASPSAGAVRALRGNGAPIPPSMTAVSRARSGATGRSGERAPSAAASRAGGRSVRTSRSSVRRHKGNGASSPLRVQSTAHSENTTQGPGGQSQGASNEPPIMPGTASRAPSSPCRPSRETTSPCPSPSGRGHGSQTAAAAWGHDVLTAHSRVHDGACREEAASYYSNEEIQEKGERERVREREHYEEKKSEICETDLMYQGFTMHVIIDIQ</sequence>
<gene>
    <name evidence="2" type="ORF">XELAEV_18015106mg</name>
</gene>
<feature type="compositionally biased region" description="Polar residues" evidence="1">
    <location>
        <begin position="134"/>
        <end position="152"/>
    </location>
</feature>
<accession>A0A974DHE2</accession>
<evidence type="ECO:0000256" key="1">
    <source>
        <dbReference type="SAM" id="MobiDB-lite"/>
    </source>
</evidence>
<dbReference type="Proteomes" id="UP000694892">
    <property type="component" value="Chromosome 2S"/>
</dbReference>
<reference evidence="3" key="1">
    <citation type="journal article" date="2016" name="Nature">
        <title>Genome evolution in the allotetraploid frog Xenopus laevis.</title>
        <authorList>
            <person name="Session A.M."/>
            <person name="Uno Y."/>
            <person name="Kwon T."/>
            <person name="Chapman J.A."/>
            <person name="Toyoda A."/>
            <person name="Takahashi S."/>
            <person name="Fukui A."/>
            <person name="Hikosaka A."/>
            <person name="Suzuki A."/>
            <person name="Kondo M."/>
            <person name="van Heeringen S.J."/>
            <person name="Quigley I."/>
            <person name="Heinz S."/>
            <person name="Ogino H."/>
            <person name="Ochi H."/>
            <person name="Hellsten U."/>
            <person name="Lyons J.B."/>
            <person name="Simakov O."/>
            <person name="Putnam N."/>
            <person name="Stites J."/>
            <person name="Kuroki Y."/>
            <person name="Tanaka T."/>
            <person name="Michiue T."/>
            <person name="Watanabe M."/>
            <person name="Bogdanovic O."/>
            <person name="Lister R."/>
            <person name="Georgiou G."/>
            <person name="Paranjpe S.S."/>
            <person name="van Kruijsbergen I."/>
            <person name="Shu S."/>
            <person name="Carlson J."/>
            <person name="Kinoshita T."/>
            <person name="Ohta Y."/>
            <person name="Mawaribuchi S."/>
            <person name="Jenkins J."/>
            <person name="Grimwood J."/>
            <person name="Schmutz J."/>
            <person name="Mitros T."/>
            <person name="Mozaffari S.V."/>
            <person name="Suzuki Y."/>
            <person name="Haramoto Y."/>
            <person name="Yamamoto T.S."/>
            <person name="Takagi C."/>
            <person name="Heald R."/>
            <person name="Miller K."/>
            <person name="Haudenschild C."/>
            <person name="Kitzman J."/>
            <person name="Nakayama T."/>
            <person name="Izutsu Y."/>
            <person name="Robert J."/>
            <person name="Fortriede J."/>
            <person name="Burns K."/>
            <person name="Lotay V."/>
            <person name="Karimi K."/>
            <person name="Yasuoka Y."/>
            <person name="Dichmann D.S."/>
            <person name="Flajnik M.F."/>
            <person name="Houston D.W."/>
            <person name="Shendure J."/>
            <person name="DuPasquier L."/>
            <person name="Vize P.D."/>
            <person name="Zorn A.M."/>
            <person name="Ito M."/>
            <person name="Marcotte E.M."/>
            <person name="Wallingford J.B."/>
            <person name="Ito Y."/>
            <person name="Asashima M."/>
            <person name="Ueno N."/>
            <person name="Matsuda Y."/>
            <person name="Veenstra G.J."/>
            <person name="Fujiyama A."/>
            <person name="Harland R.M."/>
            <person name="Taira M."/>
            <person name="Rokhsar D.S."/>
        </authorList>
    </citation>
    <scope>NUCLEOTIDE SEQUENCE [LARGE SCALE GENOMIC DNA]</scope>
    <source>
        <strain evidence="3">J</strain>
    </source>
</reference>
<feature type="region of interest" description="Disordered" evidence="1">
    <location>
        <begin position="27"/>
        <end position="204"/>
    </location>
</feature>
<name>A0A974DHE2_XENLA</name>
<organism evidence="2 3">
    <name type="scientific">Xenopus laevis</name>
    <name type="common">African clawed frog</name>
    <dbReference type="NCBI Taxonomy" id="8355"/>
    <lineage>
        <taxon>Eukaryota</taxon>
        <taxon>Metazoa</taxon>
        <taxon>Chordata</taxon>
        <taxon>Craniata</taxon>
        <taxon>Vertebrata</taxon>
        <taxon>Euteleostomi</taxon>
        <taxon>Amphibia</taxon>
        <taxon>Batrachia</taxon>
        <taxon>Anura</taxon>
        <taxon>Pipoidea</taxon>
        <taxon>Pipidae</taxon>
        <taxon>Xenopodinae</taxon>
        <taxon>Xenopus</taxon>
        <taxon>Xenopus</taxon>
    </lineage>
</organism>
<evidence type="ECO:0000313" key="2">
    <source>
        <dbReference type="EMBL" id="OCT92049.1"/>
    </source>
</evidence>
<proteinExistence type="predicted"/>
<feature type="compositionally biased region" description="Low complexity" evidence="1">
    <location>
        <begin position="172"/>
        <end position="181"/>
    </location>
</feature>
<dbReference type="EMBL" id="CM004469">
    <property type="protein sequence ID" value="OCT92049.1"/>
    <property type="molecule type" value="Genomic_DNA"/>
</dbReference>